<dbReference type="EC" id="1.1.1.-" evidence="6"/>
<feature type="domain" description="D-isomer specific 2-hydroxyacid dehydrogenase catalytic" evidence="4">
    <location>
        <begin position="18"/>
        <end position="312"/>
    </location>
</feature>
<dbReference type="EMBL" id="JBHSXH010000009">
    <property type="protein sequence ID" value="MFC6824580.1"/>
    <property type="molecule type" value="Genomic_DNA"/>
</dbReference>
<dbReference type="PROSITE" id="PS00671">
    <property type="entry name" value="D_2_HYDROXYACID_DH_3"/>
    <property type="match status" value="1"/>
</dbReference>
<keyword evidence="2" id="KW-0520">NAD</keyword>
<name>A0ABD5TW43_9EURY</name>
<keyword evidence="7" id="KW-1185">Reference proteome</keyword>
<dbReference type="SUPFAM" id="SSF52283">
    <property type="entry name" value="Formate/glycerate dehydrogenase catalytic domain-like"/>
    <property type="match status" value="1"/>
</dbReference>
<evidence type="ECO:0000256" key="1">
    <source>
        <dbReference type="ARBA" id="ARBA00023002"/>
    </source>
</evidence>
<evidence type="ECO:0000259" key="5">
    <source>
        <dbReference type="Pfam" id="PF02826"/>
    </source>
</evidence>
<evidence type="ECO:0000259" key="4">
    <source>
        <dbReference type="Pfam" id="PF00389"/>
    </source>
</evidence>
<dbReference type="InterPro" id="IPR029753">
    <property type="entry name" value="D-isomer_DH_CS"/>
</dbReference>
<dbReference type="InterPro" id="IPR006139">
    <property type="entry name" value="D-isomer_2_OHA_DH_cat_dom"/>
</dbReference>
<sequence>MPTRVAIHSSVERIFPPEKLQSLLSELDVEVSDDVAEGTASGDAGDFDAVVSFGYEPGFLEADLDWIHCVRAGYDEFPLDALRERGVRLTNSTGLHGDSVGETALGFMLQFARRLHRYRSDQADKAWNPPTWDEAFTLNGESVCVVGLGTLGLGVARRADALGMDVAGVRRTPTPVEHVSEVYTPDELVGAISDARFVALTVPLTDETEGLLGAAELDAMREDAYLVNVARGGVVDQPALVEALRSGDIAGAGLDVFAEEPLPKDSPLWEMENVVVTPHAAAATVDYADRIAALVRENVRRREAGDSLTNLVV</sequence>
<dbReference type="GO" id="GO:0016491">
    <property type="term" value="F:oxidoreductase activity"/>
    <property type="evidence" value="ECO:0007669"/>
    <property type="project" value="UniProtKB-KW"/>
</dbReference>
<dbReference type="CDD" id="cd05300">
    <property type="entry name" value="2-Hacid_dh_1"/>
    <property type="match status" value="1"/>
</dbReference>
<comment type="similarity">
    <text evidence="3">Belongs to the D-isomer specific 2-hydroxyacid dehydrogenase family.</text>
</comment>
<dbReference type="Pfam" id="PF02826">
    <property type="entry name" value="2-Hacid_dh_C"/>
    <property type="match status" value="1"/>
</dbReference>
<dbReference type="InterPro" id="IPR054891">
    <property type="entry name" value="Dhydh_Halo"/>
</dbReference>
<dbReference type="PANTHER" id="PTHR43333:SF1">
    <property type="entry name" value="D-ISOMER SPECIFIC 2-HYDROXYACID DEHYDROGENASE NAD-BINDING DOMAIN-CONTAINING PROTEIN"/>
    <property type="match status" value="1"/>
</dbReference>
<dbReference type="PANTHER" id="PTHR43333">
    <property type="entry name" value="2-HACID_DH_C DOMAIN-CONTAINING PROTEIN"/>
    <property type="match status" value="1"/>
</dbReference>
<accession>A0ABD5TW43</accession>
<protein>
    <submittedName>
        <fullName evidence="6">D-2-hydroxyacid dehydrogenase</fullName>
        <ecNumber evidence="6">1.1.1.-</ecNumber>
    </submittedName>
</protein>
<evidence type="ECO:0000313" key="7">
    <source>
        <dbReference type="Proteomes" id="UP001596408"/>
    </source>
</evidence>
<organism evidence="6 7">
    <name type="scientific">Halopelagius fulvigenes</name>
    <dbReference type="NCBI Taxonomy" id="1198324"/>
    <lineage>
        <taxon>Archaea</taxon>
        <taxon>Methanobacteriati</taxon>
        <taxon>Methanobacteriota</taxon>
        <taxon>Stenosarchaea group</taxon>
        <taxon>Halobacteria</taxon>
        <taxon>Halobacteriales</taxon>
        <taxon>Haloferacaceae</taxon>
    </lineage>
</organism>
<dbReference type="Proteomes" id="UP001596408">
    <property type="component" value="Unassembled WGS sequence"/>
</dbReference>
<comment type="caution">
    <text evidence="6">The sequence shown here is derived from an EMBL/GenBank/DDBJ whole genome shotgun (WGS) entry which is preliminary data.</text>
</comment>
<dbReference type="SUPFAM" id="SSF51735">
    <property type="entry name" value="NAD(P)-binding Rossmann-fold domains"/>
    <property type="match status" value="1"/>
</dbReference>
<dbReference type="Pfam" id="PF00389">
    <property type="entry name" value="2-Hacid_dh"/>
    <property type="match status" value="1"/>
</dbReference>
<dbReference type="NCBIfam" id="NF041369">
    <property type="entry name" value="Dhydh_Halo"/>
    <property type="match status" value="1"/>
</dbReference>
<dbReference type="RefSeq" id="WP_379693687.1">
    <property type="nucleotide sequence ID" value="NZ_JBHSXH010000009.1"/>
</dbReference>
<evidence type="ECO:0000256" key="2">
    <source>
        <dbReference type="ARBA" id="ARBA00023027"/>
    </source>
</evidence>
<keyword evidence="1 3" id="KW-0560">Oxidoreductase</keyword>
<evidence type="ECO:0000256" key="3">
    <source>
        <dbReference type="RuleBase" id="RU003719"/>
    </source>
</evidence>
<feature type="domain" description="D-isomer specific 2-hydroxyacid dehydrogenase NAD-binding" evidence="5">
    <location>
        <begin position="105"/>
        <end position="281"/>
    </location>
</feature>
<evidence type="ECO:0000313" key="6">
    <source>
        <dbReference type="EMBL" id="MFC6824580.1"/>
    </source>
</evidence>
<dbReference type="InterPro" id="IPR006140">
    <property type="entry name" value="D-isomer_DH_NAD-bd"/>
</dbReference>
<dbReference type="AlphaFoldDB" id="A0ABD5TW43"/>
<reference evidence="6 7" key="1">
    <citation type="journal article" date="2019" name="Int. J. Syst. Evol. Microbiol.">
        <title>The Global Catalogue of Microorganisms (GCM) 10K type strain sequencing project: providing services to taxonomists for standard genome sequencing and annotation.</title>
        <authorList>
            <consortium name="The Broad Institute Genomics Platform"/>
            <consortium name="The Broad Institute Genome Sequencing Center for Infectious Disease"/>
            <person name="Wu L."/>
            <person name="Ma J."/>
        </authorList>
    </citation>
    <scope>NUCLEOTIDE SEQUENCE [LARGE SCALE GENOMIC DNA]</scope>
    <source>
        <strain evidence="6 7">YIM 94188</strain>
    </source>
</reference>
<gene>
    <name evidence="6" type="primary">ddh</name>
    <name evidence="6" type="ORF">ACFQEV_06160</name>
</gene>
<dbReference type="Gene3D" id="3.40.50.720">
    <property type="entry name" value="NAD(P)-binding Rossmann-like Domain"/>
    <property type="match status" value="2"/>
</dbReference>
<dbReference type="InterPro" id="IPR036291">
    <property type="entry name" value="NAD(P)-bd_dom_sf"/>
</dbReference>
<proteinExistence type="inferred from homology"/>